<gene>
    <name evidence="2" type="primary">Acey_s0059.g3058</name>
    <name evidence="2" type="ORF">Y032_0059g3058</name>
</gene>
<evidence type="ECO:0000256" key="1">
    <source>
        <dbReference type="SAM" id="MobiDB-lite"/>
    </source>
</evidence>
<comment type="caution">
    <text evidence="2">The sequence shown here is derived from an EMBL/GenBank/DDBJ whole genome shotgun (WGS) entry which is preliminary data.</text>
</comment>
<feature type="region of interest" description="Disordered" evidence="1">
    <location>
        <begin position="1"/>
        <end position="57"/>
    </location>
</feature>
<organism evidence="2 3">
    <name type="scientific">Ancylostoma ceylanicum</name>
    <dbReference type="NCBI Taxonomy" id="53326"/>
    <lineage>
        <taxon>Eukaryota</taxon>
        <taxon>Metazoa</taxon>
        <taxon>Ecdysozoa</taxon>
        <taxon>Nematoda</taxon>
        <taxon>Chromadorea</taxon>
        <taxon>Rhabditida</taxon>
        <taxon>Rhabditina</taxon>
        <taxon>Rhabditomorpha</taxon>
        <taxon>Strongyloidea</taxon>
        <taxon>Ancylostomatidae</taxon>
        <taxon>Ancylostomatinae</taxon>
        <taxon>Ancylostoma</taxon>
    </lineage>
</organism>
<evidence type="ECO:0000313" key="3">
    <source>
        <dbReference type="Proteomes" id="UP000024635"/>
    </source>
</evidence>
<dbReference type="Proteomes" id="UP000024635">
    <property type="component" value="Unassembled WGS sequence"/>
</dbReference>
<feature type="region of interest" description="Disordered" evidence="1">
    <location>
        <begin position="73"/>
        <end position="105"/>
    </location>
</feature>
<dbReference type="AlphaFoldDB" id="A0A016U4N0"/>
<protein>
    <submittedName>
        <fullName evidence="2">Uncharacterized protein</fullName>
    </submittedName>
</protein>
<dbReference type="EMBL" id="JARK01001395">
    <property type="protein sequence ID" value="EYC09807.1"/>
    <property type="molecule type" value="Genomic_DNA"/>
</dbReference>
<sequence>MGNAQTRTEASRRKKRLGRQRRLSEPENDYNENKLRPRGMKCSMSGATTPISATPPRIQINGMESTEEVEDWQKGKSSSMVESAVEEEQFESDVPTEICLPPPKN</sequence>
<feature type="compositionally biased region" description="Basic residues" evidence="1">
    <location>
        <begin position="12"/>
        <end position="21"/>
    </location>
</feature>
<evidence type="ECO:0000313" key="2">
    <source>
        <dbReference type="EMBL" id="EYC09807.1"/>
    </source>
</evidence>
<name>A0A016U4N0_9BILA</name>
<keyword evidence="3" id="KW-1185">Reference proteome</keyword>
<dbReference type="OrthoDB" id="10496063at2759"/>
<reference evidence="3" key="1">
    <citation type="journal article" date="2015" name="Nat. Genet.">
        <title>The genome and transcriptome of the zoonotic hookworm Ancylostoma ceylanicum identify infection-specific gene families.</title>
        <authorList>
            <person name="Schwarz E.M."/>
            <person name="Hu Y."/>
            <person name="Antoshechkin I."/>
            <person name="Miller M.M."/>
            <person name="Sternberg P.W."/>
            <person name="Aroian R.V."/>
        </authorList>
    </citation>
    <scope>NUCLEOTIDE SEQUENCE</scope>
    <source>
        <strain evidence="3">HY135</strain>
    </source>
</reference>
<proteinExistence type="predicted"/>
<accession>A0A016U4N0</accession>